<evidence type="ECO:0000313" key="2">
    <source>
        <dbReference type="EMBL" id="ADR21437.1"/>
    </source>
</evidence>
<name>E4TNK0_MARTH</name>
<dbReference type="KEGG" id="mtt:Ftrac_1447"/>
<reference evidence="2 3" key="1">
    <citation type="journal article" date="2011" name="Stand. Genomic Sci.">
        <title>Complete genome sequence of Marivirga tractuosa type strain (H-43).</title>
        <authorList>
            <person name="Pagani I."/>
            <person name="Chertkov O."/>
            <person name="Lapidus A."/>
            <person name="Lucas S."/>
            <person name="Del Rio T.G."/>
            <person name="Tice H."/>
            <person name="Copeland A."/>
            <person name="Cheng J.F."/>
            <person name="Nolan M."/>
            <person name="Saunders E."/>
            <person name="Pitluck S."/>
            <person name="Held B."/>
            <person name="Goodwin L."/>
            <person name="Liolios K."/>
            <person name="Ovchinikova G."/>
            <person name="Ivanova N."/>
            <person name="Mavromatis K."/>
            <person name="Pati A."/>
            <person name="Chen A."/>
            <person name="Palaniappan K."/>
            <person name="Land M."/>
            <person name="Hauser L."/>
            <person name="Jeffries C.D."/>
            <person name="Detter J.C."/>
            <person name="Han C."/>
            <person name="Tapia R."/>
            <person name="Ngatchou-Djao O.D."/>
            <person name="Rohde M."/>
            <person name="Goker M."/>
            <person name="Spring S."/>
            <person name="Sikorski J."/>
            <person name="Woyke T."/>
            <person name="Bristow J."/>
            <person name="Eisen J.A."/>
            <person name="Markowitz V."/>
            <person name="Hugenholtz P."/>
            <person name="Klenk H.P."/>
            <person name="Kyrpides N.C."/>
        </authorList>
    </citation>
    <scope>NUCLEOTIDE SEQUENCE [LARGE SCALE GENOMIC DNA]</scope>
    <source>
        <strain evidence="3">ATCC 23168 / DSM 4126 / NBRC 15989 / NCIMB 1408 / VKM B-1430 / H-43</strain>
    </source>
</reference>
<dbReference type="eggNOG" id="COG3047">
    <property type="taxonomic scope" value="Bacteria"/>
</dbReference>
<sequence>MVYGNKRMLRYFCSILLLLSAVICQAQSVWEKLNKDPFKNSQVYVGFRAGANFNTVNVNNRYSVIKPTTRLDEGLYDKKYQEVENIGVIYGITFLYQFEQRLVVGANASINQIRFQYKQDQPGSSRSVQYIHNHDLNYLDVPVFFRFMFRKVNSRFWDKSSRKPTVPAIIPFAQIGLSFSVLMNADKEYSKYTTQNGIESKEYEKNSNIKSIMSPFTVGAFIGGGARFRVGTFYITAEANFRQGLSNANSQNARYQNDNLQNEAYDIMDDFSFQSVEGLIGIIFPLKYLSKKEFMPVEI</sequence>
<gene>
    <name evidence="2" type="ordered locus">Ftrac_1447</name>
</gene>
<dbReference type="HOGENOM" id="CLU_930019_0_0_10"/>
<dbReference type="AlphaFoldDB" id="E4TNK0"/>
<organism evidence="2 3">
    <name type="scientific">Marivirga tractuosa (strain ATCC 23168 / DSM 4126 / NBRC 15989 / NCIMB 1408 / VKM B-1430 / H-43)</name>
    <name type="common">Microscilla tractuosa</name>
    <name type="synonym">Flexibacter tractuosus</name>
    <dbReference type="NCBI Taxonomy" id="643867"/>
    <lineage>
        <taxon>Bacteria</taxon>
        <taxon>Pseudomonadati</taxon>
        <taxon>Bacteroidota</taxon>
        <taxon>Cytophagia</taxon>
        <taxon>Cytophagales</taxon>
        <taxon>Marivirgaceae</taxon>
        <taxon>Marivirga</taxon>
    </lineage>
</organism>
<evidence type="ECO:0000256" key="1">
    <source>
        <dbReference type="SAM" id="SignalP"/>
    </source>
</evidence>
<feature type="chain" id="PRO_5003187203" description="Outer membrane protein beta-barrel domain-containing protein" evidence="1">
    <location>
        <begin position="27"/>
        <end position="299"/>
    </location>
</feature>
<feature type="signal peptide" evidence="1">
    <location>
        <begin position="1"/>
        <end position="26"/>
    </location>
</feature>
<dbReference type="EMBL" id="CP002349">
    <property type="protein sequence ID" value="ADR21437.1"/>
    <property type="molecule type" value="Genomic_DNA"/>
</dbReference>
<evidence type="ECO:0000313" key="3">
    <source>
        <dbReference type="Proteomes" id="UP000008720"/>
    </source>
</evidence>
<keyword evidence="3" id="KW-1185">Reference proteome</keyword>
<proteinExistence type="predicted"/>
<dbReference type="Proteomes" id="UP000008720">
    <property type="component" value="Chromosome"/>
</dbReference>
<evidence type="ECO:0008006" key="4">
    <source>
        <dbReference type="Google" id="ProtNLM"/>
    </source>
</evidence>
<dbReference type="STRING" id="643867.Ftrac_1447"/>
<protein>
    <recommendedName>
        <fullName evidence="4">Outer membrane protein beta-barrel domain-containing protein</fullName>
    </recommendedName>
</protein>
<accession>E4TNK0</accession>
<keyword evidence="1" id="KW-0732">Signal</keyword>